<dbReference type="EMBL" id="CM003380">
    <property type="protein sequence ID" value="KOM56225.1"/>
    <property type="molecule type" value="Genomic_DNA"/>
</dbReference>
<dbReference type="Proteomes" id="UP000053144">
    <property type="component" value="Chromosome 10"/>
</dbReference>
<reference evidence="2" key="1">
    <citation type="journal article" date="2015" name="Proc. Natl. Acad. Sci. U.S.A.">
        <title>Genome sequencing of adzuki bean (Vigna angularis) provides insight into high starch and low fat accumulation and domestication.</title>
        <authorList>
            <person name="Yang K."/>
            <person name="Tian Z."/>
            <person name="Chen C."/>
            <person name="Luo L."/>
            <person name="Zhao B."/>
            <person name="Wang Z."/>
            <person name="Yu L."/>
            <person name="Li Y."/>
            <person name="Sun Y."/>
            <person name="Li W."/>
            <person name="Chen Y."/>
            <person name="Li Y."/>
            <person name="Zhang Y."/>
            <person name="Ai D."/>
            <person name="Zhao J."/>
            <person name="Shang C."/>
            <person name="Ma Y."/>
            <person name="Wu B."/>
            <person name="Wang M."/>
            <person name="Gao L."/>
            <person name="Sun D."/>
            <person name="Zhang P."/>
            <person name="Guo F."/>
            <person name="Wang W."/>
            <person name="Li Y."/>
            <person name="Wang J."/>
            <person name="Varshney R.K."/>
            <person name="Wang J."/>
            <person name="Ling H.Q."/>
            <person name="Wan P."/>
        </authorList>
    </citation>
    <scope>NUCLEOTIDE SEQUENCE</scope>
    <source>
        <strain evidence="2">cv. Jingnong 6</strain>
    </source>
</reference>
<evidence type="ECO:0000313" key="2">
    <source>
        <dbReference type="Proteomes" id="UP000053144"/>
    </source>
</evidence>
<protein>
    <submittedName>
        <fullName evidence="1">Uncharacterized protein</fullName>
    </submittedName>
</protein>
<organism evidence="1 2">
    <name type="scientific">Phaseolus angularis</name>
    <name type="common">Azuki bean</name>
    <name type="synonym">Vigna angularis</name>
    <dbReference type="NCBI Taxonomy" id="3914"/>
    <lineage>
        <taxon>Eukaryota</taxon>
        <taxon>Viridiplantae</taxon>
        <taxon>Streptophyta</taxon>
        <taxon>Embryophyta</taxon>
        <taxon>Tracheophyta</taxon>
        <taxon>Spermatophyta</taxon>
        <taxon>Magnoliopsida</taxon>
        <taxon>eudicotyledons</taxon>
        <taxon>Gunneridae</taxon>
        <taxon>Pentapetalae</taxon>
        <taxon>rosids</taxon>
        <taxon>fabids</taxon>
        <taxon>Fabales</taxon>
        <taxon>Fabaceae</taxon>
        <taxon>Papilionoideae</taxon>
        <taxon>50 kb inversion clade</taxon>
        <taxon>NPAAA clade</taxon>
        <taxon>indigoferoid/millettioid clade</taxon>
        <taxon>Phaseoleae</taxon>
        <taxon>Vigna</taxon>
    </lineage>
</organism>
<gene>
    <name evidence="1" type="ORF">LR48_Vigan10g211700</name>
</gene>
<dbReference type="AlphaFoldDB" id="A0A0L9VME8"/>
<evidence type="ECO:0000313" key="1">
    <source>
        <dbReference type="EMBL" id="KOM56225.1"/>
    </source>
</evidence>
<sequence>MTKSVKQCQDCWTRESLNRSRCVTELLFHNHHCIFSSPTRVSKDSRVEAAGGDKLRVFQGNI</sequence>
<dbReference type="Gramene" id="KOM56225">
    <property type="protein sequence ID" value="KOM56225"/>
    <property type="gene ID" value="LR48_Vigan10g211700"/>
</dbReference>
<proteinExistence type="predicted"/>
<name>A0A0L9VME8_PHAAN</name>
<accession>A0A0L9VME8</accession>